<evidence type="ECO:0000313" key="3">
    <source>
        <dbReference type="EMBL" id="CAE0657399.1"/>
    </source>
</evidence>
<reference evidence="3" key="1">
    <citation type="submission" date="2021-01" db="EMBL/GenBank/DDBJ databases">
        <authorList>
            <person name="Corre E."/>
            <person name="Pelletier E."/>
            <person name="Niang G."/>
            <person name="Scheremetjew M."/>
            <person name="Finn R."/>
            <person name="Kale V."/>
            <person name="Holt S."/>
            <person name="Cochrane G."/>
            <person name="Meng A."/>
            <person name="Brown T."/>
            <person name="Cohen L."/>
        </authorList>
    </citation>
    <scope>NUCLEOTIDE SEQUENCE</scope>
    <source>
        <strain evidence="3">CCCM811</strain>
    </source>
</reference>
<proteinExistence type="predicted"/>
<sequence>MGFLGLDRKERAVFSQVQRNPYYTIVAQFDPPLRPKIGLAWHYRDPEDDPLIPGRELLIRDGKPMAASRPRPNLEDVHVFYSGNVEMTQSEMEAGVKGDYPTRNASFLEFFEYPEYFPHVDGCSLRNGFYADLHQLQGYRSTYYAGGLLSFDMVPNAMETSQFIVENYMTG</sequence>
<dbReference type="Gene3D" id="3.50.50.60">
    <property type="entry name" value="FAD/NAD(P)-binding domain"/>
    <property type="match status" value="1"/>
</dbReference>
<evidence type="ECO:0000313" key="1">
    <source>
        <dbReference type="EMBL" id="CAE0657394.1"/>
    </source>
</evidence>
<dbReference type="EMBL" id="HBIV01012047">
    <property type="protein sequence ID" value="CAE0657400.1"/>
    <property type="molecule type" value="Transcribed_RNA"/>
</dbReference>
<protein>
    <recommendedName>
        <fullName evidence="6">Amine oxidase</fullName>
    </recommendedName>
</protein>
<dbReference type="AlphaFoldDB" id="A0A6V3KI50"/>
<dbReference type="EMBL" id="HBIV01012048">
    <property type="protein sequence ID" value="CAE0657401.1"/>
    <property type="molecule type" value="Transcribed_RNA"/>
</dbReference>
<dbReference type="EMBL" id="HBIV01012041">
    <property type="protein sequence ID" value="CAE0657394.1"/>
    <property type="molecule type" value="Transcribed_RNA"/>
</dbReference>
<evidence type="ECO:0000313" key="5">
    <source>
        <dbReference type="EMBL" id="CAE0657401.1"/>
    </source>
</evidence>
<evidence type="ECO:0000313" key="2">
    <source>
        <dbReference type="EMBL" id="CAE0657397.1"/>
    </source>
</evidence>
<evidence type="ECO:0000313" key="4">
    <source>
        <dbReference type="EMBL" id="CAE0657400.1"/>
    </source>
</evidence>
<dbReference type="InterPro" id="IPR036188">
    <property type="entry name" value="FAD/NAD-bd_sf"/>
</dbReference>
<gene>
    <name evidence="1" type="ORF">LGLO00237_LOCUS8962</name>
    <name evidence="2" type="ORF">LGLO00237_LOCUS8965</name>
    <name evidence="3" type="ORF">LGLO00237_LOCUS8967</name>
    <name evidence="4" type="ORF">LGLO00237_LOCUS8968</name>
    <name evidence="5" type="ORF">LGLO00237_LOCUS8969</name>
</gene>
<dbReference type="EMBL" id="HBIV01012044">
    <property type="protein sequence ID" value="CAE0657397.1"/>
    <property type="molecule type" value="Transcribed_RNA"/>
</dbReference>
<evidence type="ECO:0008006" key="6">
    <source>
        <dbReference type="Google" id="ProtNLM"/>
    </source>
</evidence>
<organism evidence="3">
    <name type="scientific">Lotharella globosa</name>
    <dbReference type="NCBI Taxonomy" id="91324"/>
    <lineage>
        <taxon>Eukaryota</taxon>
        <taxon>Sar</taxon>
        <taxon>Rhizaria</taxon>
        <taxon>Cercozoa</taxon>
        <taxon>Chlorarachniophyceae</taxon>
        <taxon>Lotharella</taxon>
    </lineage>
</organism>
<dbReference type="EMBL" id="HBIV01012046">
    <property type="protein sequence ID" value="CAE0657399.1"/>
    <property type="molecule type" value="Transcribed_RNA"/>
</dbReference>
<accession>A0A6V3KI50</accession>
<name>A0A6V3KI50_9EUKA</name>